<dbReference type="AlphaFoldDB" id="A0AAX3AI81"/>
<dbReference type="NCBIfam" id="TIGR03071">
    <property type="entry name" value="couple_hipA"/>
    <property type="match status" value="1"/>
</dbReference>
<organism evidence="6 7">
    <name type="scientific">Enterobacter hormaechei subsp. steigerwaltii</name>
    <dbReference type="NCBI Taxonomy" id="299766"/>
    <lineage>
        <taxon>Bacteria</taxon>
        <taxon>Pseudomonadati</taxon>
        <taxon>Pseudomonadota</taxon>
        <taxon>Gammaproteobacteria</taxon>
        <taxon>Enterobacterales</taxon>
        <taxon>Enterobacteriaceae</taxon>
        <taxon>Enterobacter</taxon>
        <taxon>Enterobacter cloacae complex</taxon>
    </lineage>
</organism>
<feature type="domain" description="HipA N-terminal subdomain 1" evidence="5">
    <location>
        <begin position="17"/>
        <end position="117"/>
    </location>
</feature>
<dbReference type="GO" id="GO:0004674">
    <property type="term" value="F:protein serine/threonine kinase activity"/>
    <property type="evidence" value="ECO:0007669"/>
    <property type="project" value="TreeGrafter"/>
</dbReference>
<name>A0AAX3AI81_9ENTR</name>
<dbReference type="InterPro" id="IPR012893">
    <property type="entry name" value="HipA-like_C"/>
</dbReference>
<accession>A0AAX3AI81</accession>
<comment type="similarity">
    <text evidence="1">Belongs to the HipA Ser/Thr kinase family.</text>
</comment>
<keyword evidence="2" id="KW-0808">Transferase</keyword>
<reference evidence="6 7" key="1">
    <citation type="journal article" date="2022" name="J. Antimicrob. Chemother.">
        <title>Multiple secondary outbreaks of NDM-producing Enterobacter hormaechei in the context of endemic NDM-producing Klebsiella pneumoniae.</title>
        <authorList>
            <person name="Izdebski R."/>
            <person name="Biedrzycka M."/>
            <person name="Urbanowicz P."/>
            <person name="Papierowska-Kozdoj W."/>
            <person name="Dominiak M."/>
            <person name="Zabicka D."/>
            <person name="Gniadkowski M."/>
        </authorList>
    </citation>
    <scope>NUCLEOTIDE SEQUENCE [LARGE SCALE GENOMIC DNA]</scope>
    <source>
        <strain evidence="6 7">NMI7994_17</strain>
    </source>
</reference>
<protein>
    <submittedName>
        <fullName evidence="6">HipA toxin of type II T/AT system</fullName>
    </submittedName>
</protein>
<evidence type="ECO:0000313" key="7">
    <source>
        <dbReference type="Proteomes" id="UP000828552"/>
    </source>
</evidence>
<dbReference type="GO" id="GO:0005829">
    <property type="term" value="C:cytosol"/>
    <property type="evidence" value="ECO:0007669"/>
    <property type="project" value="TreeGrafter"/>
</dbReference>
<evidence type="ECO:0000259" key="4">
    <source>
        <dbReference type="Pfam" id="PF07804"/>
    </source>
</evidence>
<dbReference type="PANTHER" id="PTHR37419:SF1">
    <property type="entry name" value="SERINE_THREONINE-PROTEIN KINASE TOXIN HIPA"/>
    <property type="match status" value="1"/>
</dbReference>
<evidence type="ECO:0000259" key="5">
    <source>
        <dbReference type="Pfam" id="PF13657"/>
    </source>
</evidence>
<dbReference type="Pfam" id="PF13657">
    <property type="entry name" value="Couple_hipA"/>
    <property type="match status" value="1"/>
</dbReference>
<dbReference type="EMBL" id="MZ855470">
    <property type="protein sequence ID" value="UOL53166.1"/>
    <property type="molecule type" value="Genomic_DNA"/>
</dbReference>
<evidence type="ECO:0000256" key="3">
    <source>
        <dbReference type="ARBA" id="ARBA00022777"/>
    </source>
</evidence>
<geneLocation type="plasmid" evidence="6 7">
    <name>p7994H</name>
</geneLocation>
<evidence type="ECO:0000256" key="1">
    <source>
        <dbReference type="ARBA" id="ARBA00010164"/>
    </source>
</evidence>
<dbReference type="Pfam" id="PF07804">
    <property type="entry name" value="HipA_C"/>
    <property type="match status" value="1"/>
</dbReference>
<dbReference type="InterPro" id="IPR052028">
    <property type="entry name" value="HipA_Ser/Thr_kinase"/>
</dbReference>
<proteinExistence type="inferred from homology"/>
<dbReference type="InterPro" id="IPR017508">
    <property type="entry name" value="HipA_N1"/>
</dbReference>
<keyword evidence="6" id="KW-0614">Plasmid</keyword>
<dbReference type="PANTHER" id="PTHR37419">
    <property type="entry name" value="SERINE/THREONINE-PROTEIN KINASE TOXIN HIPA"/>
    <property type="match status" value="1"/>
</dbReference>
<keyword evidence="3" id="KW-0418">Kinase</keyword>
<dbReference type="Proteomes" id="UP000828552">
    <property type="component" value="Plasmid p7994H"/>
</dbReference>
<sequence length="450" mass="51429">MHDRRNGNDMSRKQQRLAIWMNGIKVGYWEKSKGVDSLQYLPDWSADEQGRPLSLSLPFTPGNQVWRGNVVRDYFDNLLPDSEGIRRRLAMRYKADSLEPFDLLTELGKDCVGAIQLLHDGDEPTDLYSVKYHPLTESEIAATLRNTTETLLPGRPEDNDDLRLSIAGAQEKTALLWHEDRWCMPEGNTPTTHIFKLPLGLVGNMKADMRSSVENEWLCSVLLEQYGLPVARTQIAHFEDQKALVVERFDRKWSGNGQWIIRLPQEDMCQALGISPLRKYQADGGPGISEIMEVLSNSDRAERDKAQFFMTQIVFWMMAATDGHAKNFSISIGPQGRYHLTPLYDVLSAWPVIGHGNNQISWQKCKLAMAVRGSSNYYQIYRIQRRHWIRHGEITGLSKQQTEAMIEEIIARTPGVIERVSGLLPDQFPQQLAESIFDGMRQQCRRLAEK</sequence>
<dbReference type="CDD" id="cd17808">
    <property type="entry name" value="HipA_Ec_like"/>
    <property type="match status" value="1"/>
</dbReference>
<evidence type="ECO:0000256" key="2">
    <source>
        <dbReference type="ARBA" id="ARBA00022679"/>
    </source>
</evidence>
<feature type="domain" description="HipA-like C-terminal" evidence="4">
    <location>
        <begin position="164"/>
        <end position="414"/>
    </location>
</feature>
<evidence type="ECO:0000313" key="6">
    <source>
        <dbReference type="EMBL" id="UOL53166.1"/>
    </source>
</evidence>